<evidence type="ECO:0000313" key="3">
    <source>
        <dbReference type="Proteomes" id="UP000199225"/>
    </source>
</evidence>
<proteinExistence type="predicted"/>
<reference evidence="3" key="1">
    <citation type="submission" date="2016-10" db="EMBL/GenBank/DDBJ databases">
        <authorList>
            <person name="Varghese N."/>
            <person name="Submissions S."/>
        </authorList>
    </citation>
    <scope>NUCLEOTIDE SEQUENCE [LARGE SCALE GENOMIC DNA]</scope>
    <source>
        <strain evidence="3">DSM 4771</strain>
    </source>
</reference>
<organism evidence="2 3">
    <name type="scientific">Salimicrobium halophilum</name>
    <dbReference type="NCBI Taxonomy" id="86666"/>
    <lineage>
        <taxon>Bacteria</taxon>
        <taxon>Bacillati</taxon>
        <taxon>Bacillota</taxon>
        <taxon>Bacilli</taxon>
        <taxon>Bacillales</taxon>
        <taxon>Bacillaceae</taxon>
        <taxon>Salimicrobium</taxon>
    </lineage>
</organism>
<evidence type="ECO:0000313" key="2">
    <source>
        <dbReference type="EMBL" id="SDJ12095.1"/>
    </source>
</evidence>
<sequence length="77" mass="8683">MRSLKLFLAIIVLIIAGVGLITDNNALLPYMFLVLGAMTFVHGLDERLKNTRSFWAYLSFAITAFVWFIALAILFES</sequence>
<gene>
    <name evidence="2" type="ORF">SAMN04490247_0832</name>
</gene>
<dbReference type="InterPro" id="IPR025018">
    <property type="entry name" value="DUF3953"/>
</dbReference>
<accession>A0A1G8R696</accession>
<dbReference type="AlphaFoldDB" id="A0A1G8R696"/>
<dbReference type="RefSeq" id="WP_093192373.1">
    <property type="nucleotide sequence ID" value="NZ_FNEV01000002.1"/>
</dbReference>
<evidence type="ECO:0000256" key="1">
    <source>
        <dbReference type="SAM" id="Phobius"/>
    </source>
</evidence>
<feature type="transmembrane region" description="Helical" evidence="1">
    <location>
        <begin position="56"/>
        <end position="75"/>
    </location>
</feature>
<keyword evidence="1" id="KW-0472">Membrane</keyword>
<keyword evidence="3" id="KW-1185">Reference proteome</keyword>
<evidence type="ECO:0008006" key="4">
    <source>
        <dbReference type="Google" id="ProtNLM"/>
    </source>
</evidence>
<dbReference type="Proteomes" id="UP000199225">
    <property type="component" value="Unassembled WGS sequence"/>
</dbReference>
<protein>
    <recommendedName>
        <fullName evidence="4">DUF3953 domain-containing protein</fullName>
    </recommendedName>
</protein>
<dbReference type="EMBL" id="FNEV01000002">
    <property type="protein sequence ID" value="SDJ12095.1"/>
    <property type="molecule type" value="Genomic_DNA"/>
</dbReference>
<keyword evidence="1" id="KW-0812">Transmembrane</keyword>
<dbReference type="STRING" id="86666.SAMN04490247_0832"/>
<keyword evidence="1" id="KW-1133">Transmembrane helix</keyword>
<dbReference type="OrthoDB" id="2942989at2"/>
<feature type="transmembrane region" description="Helical" evidence="1">
    <location>
        <begin position="27"/>
        <end position="44"/>
    </location>
</feature>
<dbReference type="Pfam" id="PF13129">
    <property type="entry name" value="DUF3953"/>
    <property type="match status" value="1"/>
</dbReference>
<name>A0A1G8R696_9BACI</name>